<dbReference type="VEuPathDB" id="AmoebaDB:NAEGRDRAFT_45686"/>
<name>D2V0F5_NAEGR</name>
<evidence type="ECO:0000256" key="1">
    <source>
        <dbReference type="ARBA" id="ARBA00009375"/>
    </source>
</evidence>
<dbReference type="InterPro" id="IPR020094">
    <property type="entry name" value="TruA/RsuA/RluB/E/F_N"/>
</dbReference>
<dbReference type="Gene3D" id="3.30.70.580">
    <property type="entry name" value="Pseudouridine synthase I, catalytic domain, N-terminal subdomain"/>
    <property type="match status" value="1"/>
</dbReference>
<dbReference type="NCBIfam" id="TIGR00071">
    <property type="entry name" value="hisT_truA"/>
    <property type="match status" value="1"/>
</dbReference>
<dbReference type="CDD" id="cd02570">
    <property type="entry name" value="PseudoU_synth_EcTruA"/>
    <property type="match status" value="1"/>
</dbReference>
<dbReference type="OrthoDB" id="271910at2759"/>
<dbReference type="InterPro" id="IPR020097">
    <property type="entry name" value="PsdUridine_synth_TruA_a/b_dom"/>
</dbReference>
<organism evidence="7">
    <name type="scientific">Naegleria gruberi</name>
    <name type="common">Amoeba</name>
    <dbReference type="NCBI Taxonomy" id="5762"/>
    <lineage>
        <taxon>Eukaryota</taxon>
        <taxon>Discoba</taxon>
        <taxon>Heterolobosea</taxon>
        <taxon>Tetramitia</taxon>
        <taxon>Eutetramitia</taxon>
        <taxon>Vahlkampfiidae</taxon>
        <taxon>Naegleria</taxon>
    </lineage>
</organism>
<comment type="similarity">
    <text evidence="1 4">Belongs to the tRNA pseudouridine synthase TruA family.</text>
</comment>
<evidence type="ECO:0000259" key="5">
    <source>
        <dbReference type="Pfam" id="PF01416"/>
    </source>
</evidence>
<dbReference type="GeneID" id="8862778"/>
<keyword evidence="2 4" id="KW-0819">tRNA processing</keyword>
<dbReference type="STRING" id="5762.D2V0F5"/>
<protein>
    <recommendedName>
        <fullName evidence="4">tRNA pseudouridine synthase</fullName>
        <ecNumber evidence="4">5.4.99.12</ecNumber>
    </recommendedName>
</protein>
<feature type="domain" description="Pseudouridine synthase I TruA alpha/beta" evidence="5">
    <location>
        <begin position="63"/>
        <end position="134"/>
    </location>
</feature>
<dbReference type="GO" id="GO:0003723">
    <property type="term" value="F:RNA binding"/>
    <property type="evidence" value="ECO:0007669"/>
    <property type="project" value="InterPro"/>
</dbReference>
<evidence type="ECO:0000256" key="2">
    <source>
        <dbReference type="ARBA" id="ARBA00022694"/>
    </source>
</evidence>
<dbReference type="Proteomes" id="UP000006671">
    <property type="component" value="Unassembled WGS sequence"/>
</dbReference>
<evidence type="ECO:0000256" key="3">
    <source>
        <dbReference type="ARBA" id="ARBA00023235"/>
    </source>
</evidence>
<proteinExistence type="inferred from homology"/>
<dbReference type="OMA" id="RKYSYHI"/>
<comment type="catalytic activity">
    <reaction evidence="4">
        <text>uridine(38/39/40) in tRNA = pseudouridine(38/39/40) in tRNA</text>
        <dbReference type="Rhea" id="RHEA:22376"/>
        <dbReference type="Rhea" id="RHEA-COMP:10085"/>
        <dbReference type="Rhea" id="RHEA-COMP:10087"/>
        <dbReference type="ChEBI" id="CHEBI:65314"/>
        <dbReference type="ChEBI" id="CHEBI:65315"/>
        <dbReference type="EC" id="5.4.99.12"/>
    </reaction>
</comment>
<keyword evidence="3 4" id="KW-0413">Isomerase</keyword>
<dbReference type="AlphaFoldDB" id="D2V0F5"/>
<dbReference type="PANTHER" id="PTHR11142">
    <property type="entry name" value="PSEUDOURIDYLATE SYNTHASE"/>
    <property type="match status" value="1"/>
</dbReference>
<evidence type="ECO:0000256" key="4">
    <source>
        <dbReference type="RuleBase" id="RU003792"/>
    </source>
</evidence>
<dbReference type="GO" id="GO:0031119">
    <property type="term" value="P:tRNA pseudouridine synthesis"/>
    <property type="evidence" value="ECO:0007669"/>
    <property type="project" value="TreeGrafter"/>
</dbReference>
<dbReference type="Gene3D" id="3.30.70.660">
    <property type="entry name" value="Pseudouridine synthase I, catalytic domain, C-terminal subdomain"/>
    <property type="match status" value="1"/>
</dbReference>
<accession>D2V0F5</accession>
<gene>
    <name evidence="6" type="ORF">NAEGRDRAFT_45686</name>
</gene>
<dbReference type="SUPFAM" id="SSF55120">
    <property type="entry name" value="Pseudouridine synthase"/>
    <property type="match status" value="1"/>
</dbReference>
<evidence type="ECO:0000313" key="7">
    <source>
        <dbReference type="Proteomes" id="UP000006671"/>
    </source>
</evidence>
<dbReference type="InterPro" id="IPR020103">
    <property type="entry name" value="PsdUridine_synth_cat_dom_sf"/>
</dbReference>
<dbReference type="KEGG" id="ngr:NAEGRDRAFT_45686"/>
<dbReference type="HAMAP" id="MF_00171">
    <property type="entry name" value="TruA"/>
    <property type="match status" value="1"/>
</dbReference>
<dbReference type="EMBL" id="GG738847">
    <property type="protein sequence ID" value="EFC49709.1"/>
    <property type="molecule type" value="Genomic_DNA"/>
</dbReference>
<dbReference type="InterPro" id="IPR001406">
    <property type="entry name" value="PsdUridine_synth_TruA"/>
</dbReference>
<dbReference type="InterPro" id="IPR020095">
    <property type="entry name" value="PsdUridine_synth_TruA_C"/>
</dbReference>
<sequence>MNILRQLHTTNRSLIIGTTYKNKFSSSLKIIQNNTNYLRRFYSDNHTTNSNTTERKDRYKLIFQYRGNNYDGYQKQNNKGEPRGNTIQKHIEGSLHKLFNTNDIYIVGSSRTDSGVHALHNTCHFDVASEIIEKRENYTAKNVIFGLNFYLKDEDIVICSCEKKDMNFHARHRVKEREYQYRVLLTGPKPDLAYKVPFIQDQYWIVNGAKYEQGGPTKQEISLDFRSLETYFRIDDVREACQYFIGTHNFNNFCKSDLPERVSRIKTINSVTVEEIDLQQDQTISPLFFSTSKCKEIRFTIRGNSFLHNQVRIMVDALVKVGIGKMNPTYLRALVQNPNMRYPEKGSAPPHGLFLTNVVYYPDDVVLEPPSDFDFDE</sequence>
<dbReference type="eggNOG" id="KOG4393">
    <property type="taxonomic scope" value="Eukaryota"/>
</dbReference>
<feature type="domain" description="Pseudouridine synthase I TruA alpha/beta" evidence="5">
    <location>
        <begin position="240"/>
        <end position="360"/>
    </location>
</feature>
<dbReference type="InParanoid" id="D2V0F5"/>
<dbReference type="PANTHER" id="PTHR11142:SF0">
    <property type="entry name" value="TRNA PSEUDOURIDINE SYNTHASE-LIKE 1"/>
    <property type="match status" value="1"/>
</dbReference>
<dbReference type="RefSeq" id="XP_002682453.1">
    <property type="nucleotide sequence ID" value="XM_002682407.1"/>
</dbReference>
<reference evidence="6 7" key="1">
    <citation type="journal article" date="2010" name="Cell">
        <title>The genome of Naegleria gruberi illuminates early eukaryotic versatility.</title>
        <authorList>
            <person name="Fritz-Laylin L.K."/>
            <person name="Prochnik S.E."/>
            <person name="Ginger M.L."/>
            <person name="Dacks J.B."/>
            <person name="Carpenter M.L."/>
            <person name="Field M.C."/>
            <person name="Kuo A."/>
            <person name="Paredez A."/>
            <person name="Chapman J."/>
            <person name="Pham J."/>
            <person name="Shu S."/>
            <person name="Neupane R."/>
            <person name="Cipriano M."/>
            <person name="Mancuso J."/>
            <person name="Tu H."/>
            <person name="Salamov A."/>
            <person name="Lindquist E."/>
            <person name="Shapiro H."/>
            <person name="Lucas S."/>
            <person name="Grigoriev I.V."/>
            <person name="Cande W.Z."/>
            <person name="Fulton C."/>
            <person name="Rokhsar D.S."/>
            <person name="Dawson S.C."/>
        </authorList>
    </citation>
    <scope>NUCLEOTIDE SEQUENCE [LARGE SCALE GENOMIC DNA]</scope>
    <source>
        <strain evidence="6 7">NEG-M</strain>
    </source>
</reference>
<keyword evidence="7" id="KW-1185">Reference proteome</keyword>
<dbReference type="EC" id="5.4.99.12" evidence="4"/>
<dbReference type="Pfam" id="PF01416">
    <property type="entry name" value="PseudoU_synth_1"/>
    <property type="match status" value="2"/>
</dbReference>
<evidence type="ECO:0000313" key="6">
    <source>
        <dbReference type="EMBL" id="EFC49709.1"/>
    </source>
</evidence>
<dbReference type="GO" id="GO:0160147">
    <property type="term" value="F:tRNA pseudouridine(38-40) synthase activity"/>
    <property type="evidence" value="ECO:0007669"/>
    <property type="project" value="UniProtKB-EC"/>
</dbReference>